<sequence length="265" mass="29396">MTTDSRPSHIYAIADIHGRADLLEVMLARIADDAAAQGSAPLVIFLGDLIDRGPESPKVIDLVRATLDLYPGSRLILGNHDFFLRELLRGTLTAEDAVNWLDWGGVATLSAYSHRPVPDLDNIAADIRRDFPHHVDVLENALTYKEIGCFCFVHAGIRPGVELIDQDEYDLRWIRAGFLDHLDVFRHIVLHGHTITASLRPEIHSNRIALDTGAYRTGRLSAAVIRDDALSHFLCTELSETGGIRIGVWQPEERMGSGQASVHRT</sequence>
<dbReference type="GO" id="GO:0005737">
    <property type="term" value="C:cytoplasm"/>
    <property type="evidence" value="ECO:0007669"/>
    <property type="project" value="TreeGrafter"/>
</dbReference>
<dbReference type="SUPFAM" id="SSF56300">
    <property type="entry name" value="Metallo-dependent phosphatases"/>
    <property type="match status" value="1"/>
</dbReference>
<evidence type="ECO:0000313" key="2">
    <source>
        <dbReference type="EMBL" id="MCD7107814.1"/>
    </source>
</evidence>
<dbReference type="EMBL" id="JAJOZR010000001">
    <property type="protein sequence ID" value="MCD7107814.1"/>
    <property type="molecule type" value="Genomic_DNA"/>
</dbReference>
<dbReference type="GO" id="GO:0008803">
    <property type="term" value="F:bis(5'-nucleosyl)-tetraphosphatase (symmetrical) activity"/>
    <property type="evidence" value="ECO:0007669"/>
    <property type="project" value="TreeGrafter"/>
</dbReference>
<dbReference type="GO" id="GO:0110154">
    <property type="term" value="P:RNA decapping"/>
    <property type="evidence" value="ECO:0007669"/>
    <property type="project" value="TreeGrafter"/>
</dbReference>
<dbReference type="RefSeq" id="WP_231811534.1">
    <property type="nucleotide sequence ID" value="NZ_JAJOZR010000001.1"/>
</dbReference>
<dbReference type="InterPro" id="IPR004843">
    <property type="entry name" value="Calcineurin-like_PHP"/>
</dbReference>
<feature type="domain" description="Calcineurin-like phosphoesterase" evidence="1">
    <location>
        <begin position="9"/>
        <end position="114"/>
    </location>
</feature>
<proteinExistence type="predicted"/>
<comment type="caution">
    <text evidence="2">The sequence shown here is derived from an EMBL/GenBank/DDBJ whole genome shotgun (WGS) entry which is preliminary data.</text>
</comment>
<protein>
    <submittedName>
        <fullName evidence="2">Metallophosphoesterase</fullName>
    </submittedName>
</protein>
<dbReference type="AlphaFoldDB" id="A0A9X1SZA4"/>
<dbReference type="InterPro" id="IPR050126">
    <property type="entry name" value="Ap4A_hydrolase"/>
</dbReference>
<dbReference type="PANTHER" id="PTHR42850">
    <property type="entry name" value="METALLOPHOSPHOESTERASE"/>
    <property type="match status" value="1"/>
</dbReference>
<evidence type="ECO:0000259" key="1">
    <source>
        <dbReference type="Pfam" id="PF00149"/>
    </source>
</evidence>
<accession>A0A9X1SZA4</accession>
<gene>
    <name evidence="2" type="ORF">LRX75_02050</name>
</gene>
<dbReference type="Proteomes" id="UP001139089">
    <property type="component" value="Unassembled WGS sequence"/>
</dbReference>
<reference evidence="2" key="1">
    <citation type="submission" date="2021-12" db="EMBL/GenBank/DDBJ databases">
        <authorList>
            <person name="Li Y."/>
        </authorList>
    </citation>
    <scope>NUCLEOTIDE SEQUENCE</scope>
    <source>
        <strain evidence="2">DKSPLA3</strain>
    </source>
</reference>
<dbReference type="PANTHER" id="PTHR42850:SF4">
    <property type="entry name" value="ZINC-DEPENDENT ENDOPOLYPHOSPHATASE"/>
    <property type="match status" value="1"/>
</dbReference>
<organism evidence="2 3">
    <name type="scientific">Rhizobium quercicola</name>
    <dbReference type="NCBI Taxonomy" id="2901226"/>
    <lineage>
        <taxon>Bacteria</taxon>
        <taxon>Pseudomonadati</taxon>
        <taxon>Pseudomonadota</taxon>
        <taxon>Alphaproteobacteria</taxon>
        <taxon>Hyphomicrobiales</taxon>
        <taxon>Rhizobiaceae</taxon>
        <taxon>Rhizobium/Agrobacterium group</taxon>
        <taxon>Rhizobium</taxon>
    </lineage>
</organism>
<dbReference type="InterPro" id="IPR029052">
    <property type="entry name" value="Metallo-depent_PP-like"/>
</dbReference>
<evidence type="ECO:0000313" key="3">
    <source>
        <dbReference type="Proteomes" id="UP001139089"/>
    </source>
</evidence>
<keyword evidence="3" id="KW-1185">Reference proteome</keyword>
<name>A0A9X1SZA4_9HYPH</name>
<dbReference type="Pfam" id="PF00149">
    <property type="entry name" value="Metallophos"/>
    <property type="match status" value="1"/>
</dbReference>
<dbReference type="GO" id="GO:0016791">
    <property type="term" value="F:phosphatase activity"/>
    <property type="evidence" value="ECO:0007669"/>
    <property type="project" value="TreeGrafter"/>
</dbReference>
<dbReference type="Gene3D" id="3.60.21.10">
    <property type="match status" value="1"/>
</dbReference>